<evidence type="ECO:0000313" key="3">
    <source>
        <dbReference type="EMBL" id="PUZ28150.1"/>
    </source>
</evidence>
<sequence>MRISTFSPGRFLVWLLLAAGFFVAMPAQAQNELSYTGELGFSVGGAHYFGDLNPDFHLNSPKPSIGVYYRRYMNDYIGVRGQFRFLQLGYSDVHNRNDFDHRRNLSFNTDVVEFSLQGDFNFFRFEPGSLAYRFSPYLTGGLAMFHFNPYAYLDGRKYFLQPLHTEGQGSAMYPDRKPYGLISAAFLIGGGFKYNISKKVNVGMECLYRFTQTDYLDDVSSTYAAAAAFPPNKDGSPSVAYQLQDRSGAYGDPIGYPGRQRGNSRDKDQYLTLEFTIAILFTSYHCKF</sequence>
<feature type="domain" description="DUF6089" evidence="2">
    <location>
        <begin position="34"/>
        <end position="218"/>
    </location>
</feature>
<gene>
    <name evidence="3" type="ORF">DCC81_01320</name>
</gene>
<evidence type="ECO:0000256" key="1">
    <source>
        <dbReference type="SAM" id="SignalP"/>
    </source>
</evidence>
<comment type="caution">
    <text evidence="3">The sequence shown here is derived from an EMBL/GenBank/DDBJ whole genome shotgun (WGS) entry which is preliminary data.</text>
</comment>
<name>A0A2T7BKI0_9BACT</name>
<feature type="signal peptide" evidence="1">
    <location>
        <begin position="1"/>
        <end position="29"/>
    </location>
</feature>
<dbReference type="InterPro" id="IPR011250">
    <property type="entry name" value="OMP/PagP_B-barrel"/>
</dbReference>
<dbReference type="Pfam" id="PF19573">
    <property type="entry name" value="DUF6089"/>
    <property type="match status" value="1"/>
</dbReference>
<dbReference type="Proteomes" id="UP000244450">
    <property type="component" value="Unassembled WGS sequence"/>
</dbReference>
<dbReference type="EMBL" id="QCYK01000001">
    <property type="protein sequence ID" value="PUZ28150.1"/>
    <property type="molecule type" value="Genomic_DNA"/>
</dbReference>
<dbReference type="SUPFAM" id="SSF56925">
    <property type="entry name" value="OMPA-like"/>
    <property type="match status" value="1"/>
</dbReference>
<evidence type="ECO:0000313" key="4">
    <source>
        <dbReference type="Proteomes" id="UP000244450"/>
    </source>
</evidence>
<keyword evidence="4" id="KW-1185">Reference proteome</keyword>
<accession>A0A2T7BKI0</accession>
<reference evidence="3 4" key="1">
    <citation type="submission" date="2018-04" db="EMBL/GenBank/DDBJ databases">
        <title>Chitinophaga fuyangensis sp. nov., isolated from soil in a chemical factory.</title>
        <authorList>
            <person name="Chen K."/>
        </authorList>
    </citation>
    <scope>NUCLEOTIDE SEQUENCE [LARGE SCALE GENOMIC DNA]</scope>
    <source>
        <strain evidence="3 4">LY-1</strain>
    </source>
</reference>
<organism evidence="3 4">
    <name type="scientific">Chitinophaga parva</name>
    <dbReference type="NCBI Taxonomy" id="2169414"/>
    <lineage>
        <taxon>Bacteria</taxon>
        <taxon>Pseudomonadati</taxon>
        <taxon>Bacteroidota</taxon>
        <taxon>Chitinophagia</taxon>
        <taxon>Chitinophagales</taxon>
        <taxon>Chitinophagaceae</taxon>
        <taxon>Chitinophaga</taxon>
    </lineage>
</organism>
<protein>
    <recommendedName>
        <fullName evidence="2">DUF6089 domain-containing protein</fullName>
    </recommendedName>
</protein>
<dbReference type="AlphaFoldDB" id="A0A2T7BKI0"/>
<feature type="chain" id="PRO_5015713299" description="DUF6089 domain-containing protein" evidence="1">
    <location>
        <begin position="30"/>
        <end position="288"/>
    </location>
</feature>
<dbReference type="InterPro" id="IPR045743">
    <property type="entry name" value="DUF6089"/>
</dbReference>
<dbReference type="RefSeq" id="WP_108684791.1">
    <property type="nucleotide sequence ID" value="NZ_QCYK01000001.1"/>
</dbReference>
<keyword evidence="1" id="KW-0732">Signal</keyword>
<proteinExistence type="predicted"/>
<dbReference type="OrthoDB" id="654178at2"/>
<dbReference type="Gene3D" id="2.40.160.20">
    <property type="match status" value="1"/>
</dbReference>
<evidence type="ECO:0000259" key="2">
    <source>
        <dbReference type="Pfam" id="PF19573"/>
    </source>
</evidence>